<dbReference type="AlphaFoldDB" id="A0A4V3V7T8"/>
<sequence length="62" mass="7157">MLCECGGVLSVIRIEKYPENLKDKINYDRLCDVVCLSCGKVIYSQPYDFGKKINKVRKIDQN</sequence>
<organism evidence="1 2">
    <name type="scientific">Bacillus timonensis</name>
    <dbReference type="NCBI Taxonomy" id="1033734"/>
    <lineage>
        <taxon>Bacteria</taxon>
        <taxon>Bacillati</taxon>
        <taxon>Bacillota</taxon>
        <taxon>Bacilli</taxon>
        <taxon>Bacillales</taxon>
        <taxon>Bacillaceae</taxon>
        <taxon>Bacillus</taxon>
    </lineage>
</organism>
<accession>A0A4V3V7T8</accession>
<gene>
    <name evidence="1" type="ORF">E1I69_13445</name>
</gene>
<protein>
    <submittedName>
        <fullName evidence="1">Uncharacterized protein</fullName>
    </submittedName>
</protein>
<dbReference type="EMBL" id="SLUB01000023">
    <property type="protein sequence ID" value="THE11883.1"/>
    <property type="molecule type" value="Genomic_DNA"/>
</dbReference>
<proteinExistence type="predicted"/>
<reference evidence="1 2" key="1">
    <citation type="journal article" date="2019" name="Indoor Air">
        <title>Impacts of indoor surface finishes on bacterial viability.</title>
        <authorList>
            <person name="Hu J."/>
            <person name="Maamar S.B."/>
            <person name="Glawe A.J."/>
            <person name="Gottel N."/>
            <person name="Gilbert J.A."/>
            <person name="Hartmann E.M."/>
        </authorList>
    </citation>
    <scope>NUCLEOTIDE SEQUENCE [LARGE SCALE GENOMIC DNA]</scope>
    <source>
        <strain evidence="1 2">AF060A6</strain>
    </source>
</reference>
<dbReference type="Proteomes" id="UP000306477">
    <property type="component" value="Unassembled WGS sequence"/>
</dbReference>
<name>A0A4V3V7T8_9BACI</name>
<comment type="caution">
    <text evidence="1">The sequence shown here is derived from an EMBL/GenBank/DDBJ whole genome shotgun (WGS) entry which is preliminary data.</text>
</comment>
<evidence type="ECO:0000313" key="2">
    <source>
        <dbReference type="Proteomes" id="UP000306477"/>
    </source>
</evidence>
<keyword evidence="2" id="KW-1185">Reference proteome</keyword>
<evidence type="ECO:0000313" key="1">
    <source>
        <dbReference type="EMBL" id="THE11883.1"/>
    </source>
</evidence>